<dbReference type="EMBL" id="BMOE01000001">
    <property type="protein sequence ID" value="GGJ65167.1"/>
    <property type="molecule type" value="Genomic_DNA"/>
</dbReference>
<dbReference type="AlphaFoldDB" id="A0A917UKY6"/>
<name>A0A917UKY6_9DEIO</name>
<sequence length="151" mass="16885">MTHDPAPKDVLSLARLLTASPAAARTLQRSIERQQQQRDTQRRVIDARCPHCHTEGVVYLTLPTGQFRHRRADCCQPALRDAAEAALHSAMNPNSPADSRLEAADRYAALKGALTHPALRRELETHEHLLATSDERILPVRRGIEHKTPLN</sequence>
<organism evidence="1 2">
    <name type="scientific">Deinococcus aquiradiocola</name>
    <dbReference type="NCBI Taxonomy" id="393059"/>
    <lineage>
        <taxon>Bacteria</taxon>
        <taxon>Thermotogati</taxon>
        <taxon>Deinococcota</taxon>
        <taxon>Deinococci</taxon>
        <taxon>Deinococcales</taxon>
        <taxon>Deinococcaceae</taxon>
        <taxon>Deinococcus</taxon>
    </lineage>
</organism>
<protein>
    <submittedName>
        <fullName evidence="1">Uncharacterized protein</fullName>
    </submittedName>
</protein>
<accession>A0A917UKY6</accession>
<comment type="caution">
    <text evidence="1">The sequence shown here is derived from an EMBL/GenBank/DDBJ whole genome shotgun (WGS) entry which is preliminary data.</text>
</comment>
<reference evidence="1" key="2">
    <citation type="submission" date="2020-09" db="EMBL/GenBank/DDBJ databases">
        <authorList>
            <person name="Sun Q."/>
            <person name="Ohkuma M."/>
        </authorList>
    </citation>
    <scope>NUCLEOTIDE SEQUENCE</scope>
    <source>
        <strain evidence="1">JCM 14371</strain>
    </source>
</reference>
<evidence type="ECO:0000313" key="2">
    <source>
        <dbReference type="Proteomes" id="UP000635726"/>
    </source>
</evidence>
<dbReference type="Proteomes" id="UP000635726">
    <property type="component" value="Unassembled WGS sequence"/>
</dbReference>
<keyword evidence="2" id="KW-1185">Reference proteome</keyword>
<dbReference type="RefSeq" id="WP_188960734.1">
    <property type="nucleotide sequence ID" value="NZ_BMOE01000001.1"/>
</dbReference>
<reference evidence="1" key="1">
    <citation type="journal article" date="2014" name="Int. J. Syst. Evol. Microbiol.">
        <title>Complete genome sequence of Corynebacterium casei LMG S-19264T (=DSM 44701T), isolated from a smear-ripened cheese.</title>
        <authorList>
            <consortium name="US DOE Joint Genome Institute (JGI-PGF)"/>
            <person name="Walter F."/>
            <person name="Albersmeier A."/>
            <person name="Kalinowski J."/>
            <person name="Ruckert C."/>
        </authorList>
    </citation>
    <scope>NUCLEOTIDE SEQUENCE</scope>
    <source>
        <strain evidence="1">JCM 14371</strain>
    </source>
</reference>
<proteinExistence type="predicted"/>
<evidence type="ECO:0000313" key="1">
    <source>
        <dbReference type="EMBL" id="GGJ65167.1"/>
    </source>
</evidence>
<gene>
    <name evidence="1" type="ORF">GCM10008939_06320</name>
</gene>